<evidence type="ECO:0000256" key="1">
    <source>
        <dbReference type="SAM" id="MobiDB-lite"/>
    </source>
</evidence>
<organism evidence="3 4">
    <name type="scientific">Laspinema palackyanum D2a</name>
    <dbReference type="NCBI Taxonomy" id="2953684"/>
    <lineage>
        <taxon>Bacteria</taxon>
        <taxon>Bacillati</taxon>
        <taxon>Cyanobacteriota</taxon>
        <taxon>Cyanophyceae</taxon>
        <taxon>Oscillatoriophycideae</taxon>
        <taxon>Oscillatoriales</taxon>
        <taxon>Laspinemataceae</taxon>
        <taxon>Laspinema</taxon>
        <taxon>Laspinema palackyanum</taxon>
    </lineage>
</organism>
<comment type="caution">
    <text evidence="3">The sequence shown here is derived from an EMBL/GenBank/DDBJ whole genome shotgun (WGS) entry which is preliminary data.</text>
</comment>
<feature type="compositionally biased region" description="Polar residues" evidence="1">
    <location>
        <begin position="1055"/>
        <end position="1085"/>
    </location>
</feature>
<feature type="domain" description="DUF4347" evidence="2">
    <location>
        <begin position="24"/>
        <end position="184"/>
    </location>
</feature>
<evidence type="ECO:0000259" key="2">
    <source>
        <dbReference type="Pfam" id="PF14252"/>
    </source>
</evidence>
<evidence type="ECO:0000313" key="3">
    <source>
        <dbReference type="EMBL" id="MCT7966819.1"/>
    </source>
</evidence>
<feature type="region of interest" description="Disordered" evidence="1">
    <location>
        <begin position="1025"/>
        <end position="1085"/>
    </location>
</feature>
<proteinExistence type="predicted"/>
<name>A0ABT2MPZ3_9CYAN</name>
<sequence>MPFLLSESTSPLSPVWEDTSPREILFADPTVTGYETLIASTPAELQVVVLDPNRDAIAQISEILSQQKQPLNGLHILSHAQSGMLHLGNSVLTTETLPEAEISQWAKSLTPDADILLYGCNLAADWGGFVNRLAAITGADIAASDNLTGNAALGGDWELEARTGPIEVQIPFSAEAIGAYRNVLAPEITLPSGNLNYTENGGFVVLDPDATATDPNSTHFNGGTLTIKFTSQVSPTDDILMIENQGFFGPLVVGIDSPGLNKIRYNNAEIATFTGGTQGQPLTITFNSNSATPAAVRALMRKIIYGNISDNPLQGERTVQFQLTDAFQSSSIASKTINLNTANDAPIIAVPGASFTLYDSTNTPDTPNKQGFEYRTLPYRPIAATQNGANLNTNQIVAGVAIVSDYAGYIARPDRIPLLDRNTGYTIDFTAQILAENHNPASAKKNNDDKADRAGFSLIAISSDVKKGIEIGFWEDRIWVQEEGAAEPPPPLNPEHPLDSYTLFTHTLNPAESVTFPTTNTSVYQLKVLGETYQLLANGNPVPVISGKLRDYSKAILPSFLPANPYTTPNFLFFGDNTPSASANFNLSAVSVTSGSTLPTLSVDEDTSVVIPGISVADADVGTVADADAGTNDIAVTLTVNYGTLTVNSGVTGSLAVTNINANGTNNVTLTGTISQINQVLADAAGLIYQGFPNFNGSDTLTVIANDRGNSGIGGALTDTKTVPITVNPVNDAPVLTLPTNQAVNQSINLSIPGISVADVDAGTQPLRVNLSATNGFLTLNNFLNLTFVNGDGTGDQAMSFTGTLAEVNSALNSLTYQSGANYSGADTINITVNDLGNTGKVGPLEVAGNIPITVNPKGVLTLNEHSVSQILDQFPPASTSVPDNTVWHRFRLSAVHEPIITNHLTFAVTATGIGNTNISNLQLISDVNNNGIYDPGDLQVGTMEMPLDITDGIRVSSFPVPIGDHNYLLVGGLNGLQVGSTLSVGLNSGNIVAANGNSIPISANGTVTQAGHIVEAIVTAEIPPADNSGTIPPGNNSGTIPPADNSGTIPPADNSGTIPPGNNSGTIPPGNNSGTIPPADNSGT</sequence>
<reference evidence="3 4" key="1">
    <citation type="journal article" date="2022" name="Front. Microbiol.">
        <title>High genomic differentiation and limited gene flow indicate recent cryptic speciation within the genus Laspinema (cyanobacteria).</title>
        <authorList>
            <person name="Stanojkovic A."/>
            <person name="Skoupy S."/>
            <person name="Skaloud P."/>
            <person name="Dvorak P."/>
        </authorList>
    </citation>
    <scope>NUCLEOTIDE SEQUENCE [LARGE SCALE GENOMIC DNA]</scope>
    <source>
        <strain evidence="3 4">D2a</strain>
    </source>
</reference>
<keyword evidence="4" id="KW-1185">Reference proteome</keyword>
<gene>
    <name evidence="3" type="ORF">NG799_10785</name>
</gene>
<accession>A0ABT2MPZ3</accession>
<dbReference type="Pfam" id="PF14252">
    <property type="entry name" value="DUF4347"/>
    <property type="match status" value="1"/>
</dbReference>
<feature type="compositionally biased region" description="Polar residues" evidence="1">
    <location>
        <begin position="1028"/>
        <end position="1040"/>
    </location>
</feature>
<dbReference type="InterPro" id="IPR025592">
    <property type="entry name" value="DUF4347"/>
</dbReference>
<protein>
    <submittedName>
        <fullName evidence="3">DUF4347 domain-containing protein</fullName>
    </submittedName>
</protein>
<dbReference type="RefSeq" id="WP_368006446.1">
    <property type="nucleotide sequence ID" value="NZ_JAMXFF010000014.1"/>
</dbReference>
<feature type="non-terminal residue" evidence="3">
    <location>
        <position position="1085"/>
    </location>
</feature>
<dbReference type="Proteomes" id="UP001525890">
    <property type="component" value="Unassembled WGS sequence"/>
</dbReference>
<evidence type="ECO:0000313" key="4">
    <source>
        <dbReference type="Proteomes" id="UP001525890"/>
    </source>
</evidence>
<dbReference type="EMBL" id="JAMXFF010000014">
    <property type="protein sequence ID" value="MCT7966819.1"/>
    <property type="molecule type" value="Genomic_DNA"/>
</dbReference>